<comment type="caution">
    <text evidence="2">The sequence shown here is derived from an EMBL/GenBank/DDBJ whole genome shotgun (WGS) entry which is preliminary data.</text>
</comment>
<accession>A0A953JAH5</accession>
<feature type="transmembrane region" description="Helical" evidence="1">
    <location>
        <begin position="35"/>
        <end position="55"/>
    </location>
</feature>
<reference evidence="2" key="1">
    <citation type="journal article" date="2021" name="bioRxiv">
        <title>Unraveling nitrogen, sulfur and carbon metabolic pathways and microbial community transcriptional responses to substrate deprivation and toxicity stresses in a bioreactor mimicking anoxic brackish coastal sediment conditions.</title>
        <authorList>
            <person name="Martins P.D."/>
            <person name="Echeveste M.J."/>
            <person name="Arshad A."/>
            <person name="Kurth J."/>
            <person name="Ouboter H."/>
            <person name="Jetten M.S.M."/>
            <person name="Welte C.U."/>
        </authorList>
    </citation>
    <scope>NUCLEOTIDE SEQUENCE</scope>
    <source>
        <strain evidence="2">MAG_39</strain>
    </source>
</reference>
<keyword evidence="1" id="KW-1133">Transmembrane helix</keyword>
<protein>
    <submittedName>
        <fullName evidence="2">Uncharacterized protein</fullName>
    </submittedName>
</protein>
<dbReference type="AlphaFoldDB" id="A0A953JAH5"/>
<feature type="non-terminal residue" evidence="2">
    <location>
        <position position="1"/>
    </location>
</feature>
<sequence>AFYVLVLLFEGRLFKVLFRGEAQRDTAKVFAKLTAFHWIVLGLSLLAIGVGVWAGHGGRI</sequence>
<organism evidence="2 3">
    <name type="scientific">Candidatus Nitrobium versatile</name>
    <dbReference type="NCBI Taxonomy" id="2884831"/>
    <lineage>
        <taxon>Bacteria</taxon>
        <taxon>Pseudomonadati</taxon>
        <taxon>Nitrospirota</taxon>
        <taxon>Nitrospiria</taxon>
        <taxon>Nitrospirales</taxon>
        <taxon>Nitrospiraceae</taxon>
        <taxon>Candidatus Nitrobium</taxon>
    </lineage>
</organism>
<reference evidence="2" key="2">
    <citation type="submission" date="2021-08" db="EMBL/GenBank/DDBJ databases">
        <authorList>
            <person name="Dalcin Martins P."/>
        </authorList>
    </citation>
    <scope>NUCLEOTIDE SEQUENCE</scope>
    <source>
        <strain evidence="2">MAG_39</strain>
    </source>
</reference>
<evidence type="ECO:0000256" key="1">
    <source>
        <dbReference type="SAM" id="Phobius"/>
    </source>
</evidence>
<evidence type="ECO:0000313" key="3">
    <source>
        <dbReference type="Proteomes" id="UP000705867"/>
    </source>
</evidence>
<name>A0A953JAH5_9BACT</name>
<evidence type="ECO:0000313" key="2">
    <source>
        <dbReference type="EMBL" id="MBZ0155125.1"/>
    </source>
</evidence>
<dbReference type="EMBL" id="JAIOIV010000020">
    <property type="protein sequence ID" value="MBZ0155125.1"/>
    <property type="molecule type" value="Genomic_DNA"/>
</dbReference>
<gene>
    <name evidence="2" type="ORF">K8I29_02795</name>
</gene>
<dbReference type="Proteomes" id="UP000705867">
    <property type="component" value="Unassembled WGS sequence"/>
</dbReference>
<keyword evidence="1" id="KW-0472">Membrane</keyword>
<keyword evidence="1" id="KW-0812">Transmembrane</keyword>
<proteinExistence type="predicted"/>